<evidence type="ECO:0000313" key="1">
    <source>
        <dbReference type="EMBL" id="WOH36629.1"/>
    </source>
</evidence>
<gene>
    <name evidence="1" type="ORF">RI844_14800</name>
</gene>
<proteinExistence type="predicted"/>
<reference evidence="1 2" key="1">
    <citation type="submission" date="2023-09" db="EMBL/GenBank/DDBJ databases">
        <authorList>
            <person name="Qi X."/>
        </authorList>
    </citation>
    <scope>NUCLEOTIDE SEQUENCE [LARGE SCALE GENOMIC DNA]</scope>
    <source>
        <strain evidence="1 2">S1-1</strain>
    </source>
</reference>
<dbReference type="Proteomes" id="UP001301442">
    <property type="component" value="Chromosome"/>
</dbReference>
<evidence type="ECO:0000313" key="2">
    <source>
        <dbReference type="Proteomes" id="UP001301442"/>
    </source>
</evidence>
<name>A0ABZ0GL48_9GAMM</name>
<accession>A0ABZ0GL48</accession>
<organism evidence="1 2">
    <name type="scientific">Thalassotalea fonticola</name>
    <dbReference type="NCBI Taxonomy" id="3065649"/>
    <lineage>
        <taxon>Bacteria</taxon>
        <taxon>Pseudomonadati</taxon>
        <taxon>Pseudomonadota</taxon>
        <taxon>Gammaproteobacteria</taxon>
        <taxon>Alteromonadales</taxon>
        <taxon>Colwelliaceae</taxon>
        <taxon>Thalassotalea</taxon>
    </lineage>
</organism>
<dbReference type="EMBL" id="CP136600">
    <property type="protein sequence ID" value="WOH36629.1"/>
    <property type="molecule type" value="Genomic_DNA"/>
</dbReference>
<keyword evidence="2" id="KW-1185">Reference proteome</keyword>
<protein>
    <submittedName>
        <fullName evidence="1">Uncharacterized protein</fullName>
    </submittedName>
</protein>
<dbReference type="RefSeq" id="WP_348395441.1">
    <property type="nucleotide sequence ID" value="NZ_CP136600.1"/>
</dbReference>
<sequence length="514" mass="58669">MKLPFIGLILLAIALGGSYSFASDEISFGENFVHFQALNSLSEHASIVVPFKNEVLDLTQKLQLTINGKSVKFDAQSSLIWPSKNNNKPFLRSLLLTPFSGVRKGDIYKLTWHPELGKQIAPYDNHITKTIDAKFPIDWLSNVLYAPLLAPISDDFYWFNKAYINYSDFVTDDKAIAEHKKIQEKLTDPAPWLYDRVYVLYQLYFKTGDITIKHKAHEAALFYQQNLTEQGYFGLKKNADHKYLLNTGLLIDYMFYPRLSLKKAIHKIFINTLSWPSKYTQKVGFWTERNLAVALAAAITQWELNQSITALVRIQDLVDGTSSALYSFNANTYDCIAHPYGVHEGGKADDLVCSPWMSALASYQFWRLFQLSGNEKSKNIIKSLGKSVLRHGTYTASDGQIKGRIVPKYLIFLERPTLENNEQWSDIQHACDVAGMVSLSAYLSKLDGEDITQLVRLADKLLLSCQHSLQVNDKNRTRWQLSPVRKFNWWFGTTGNMPWVLTELAEEFESAKLK</sequence>